<dbReference type="EMBL" id="UINC01063403">
    <property type="protein sequence ID" value="SVB91007.1"/>
    <property type="molecule type" value="Genomic_DNA"/>
</dbReference>
<evidence type="ECO:0000313" key="1">
    <source>
        <dbReference type="EMBL" id="SVB91007.1"/>
    </source>
</evidence>
<proteinExistence type="predicted"/>
<sequence>MEKDKSNDICVSCGARSHYSKSEPVGHRYGYVEGVGQFCFRCAYFGGVENNVANKKGEQYED</sequence>
<dbReference type="AlphaFoldDB" id="A0A382HVQ6"/>
<accession>A0A382HVQ6</accession>
<reference evidence="1" key="1">
    <citation type="submission" date="2018-05" db="EMBL/GenBank/DDBJ databases">
        <authorList>
            <person name="Lanie J.A."/>
            <person name="Ng W.-L."/>
            <person name="Kazmierczak K.M."/>
            <person name="Andrzejewski T.M."/>
            <person name="Davidsen T.M."/>
            <person name="Wayne K.J."/>
            <person name="Tettelin H."/>
            <person name="Glass J.I."/>
            <person name="Rusch D."/>
            <person name="Podicherti R."/>
            <person name="Tsui H.-C.T."/>
            <person name="Winkler M.E."/>
        </authorList>
    </citation>
    <scope>NUCLEOTIDE SEQUENCE</scope>
</reference>
<name>A0A382HVQ6_9ZZZZ</name>
<organism evidence="1">
    <name type="scientific">marine metagenome</name>
    <dbReference type="NCBI Taxonomy" id="408172"/>
    <lineage>
        <taxon>unclassified sequences</taxon>
        <taxon>metagenomes</taxon>
        <taxon>ecological metagenomes</taxon>
    </lineage>
</organism>
<gene>
    <name evidence="1" type="ORF">METZ01_LOCUS243861</name>
</gene>
<protein>
    <submittedName>
        <fullName evidence="1">Uncharacterized protein</fullName>
    </submittedName>
</protein>